<keyword evidence="1" id="KW-1133">Transmembrane helix</keyword>
<comment type="caution">
    <text evidence="2">The sequence shown here is derived from an EMBL/GenBank/DDBJ whole genome shotgun (WGS) entry which is preliminary data.</text>
</comment>
<reference evidence="2 3" key="1">
    <citation type="submission" date="2014-05" db="EMBL/GenBank/DDBJ databases">
        <authorList>
            <person name="Daugherty S.C."/>
            <person name="Tallon L.J."/>
            <person name="Sadzewicz L."/>
            <person name="Kilian M."/>
            <person name="Tettelin H."/>
        </authorList>
    </citation>
    <scope>NUCLEOTIDE SEQUENCE [LARGE SCALE GENOMIC DNA]</scope>
    <source>
        <strain evidence="2 3">SK642</strain>
    </source>
</reference>
<evidence type="ECO:0000313" key="2">
    <source>
        <dbReference type="EMBL" id="KEQ39689.1"/>
    </source>
</evidence>
<gene>
    <name evidence="2" type="ORF">SK642_1821</name>
</gene>
<name>A0A081Q9R6_STRMT</name>
<feature type="transmembrane region" description="Helical" evidence="1">
    <location>
        <begin position="12"/>
        <end position="33"/>
    </location>
</feature>
<keyword evidence="1" id="KW-0812">Transmembrane</keyword>
<organism evidence="2 3">
    <name type="scientific">Streptococcus mitis</name>
    <dbReference type="NCBI Taxonomy" id="28037"/>
    <lineage>
        <taxon>Bacteria</taxon>
        <taxon>Bacillati</taxon>
        <taxon>Bacillota</taxon>
        <taxon>Bacilli</taxon>
        <taxon>Lactobacillales</taxon>
        <taxon>Streptococcaceae</taxon>
        <taxon>Streptococcus</taxon>
        <taxon>Streptococcus mitis group</taxon>
    </lineage>
</organism>
<evidence type="ECO:0000256" key="1">
    <source>
        <dbReference type="SAM" id="Phobius"/>
    </source>
</evidence>
<sequence>MYSFLIPKNVITAFLSSLGEVVIFLEVFEAMYVEEMYKDYRA</sequence>
<dbReference type="AlphaFoldDB" id="A0A081Q9R6"/>
<accession>A0A081Q9R6</accession>
<protein>
    <submittedName>
        <fullName evidence="2">Uncharacterized protein</fullName>
    </submittedName>
</protein>
<dbReference type="Proteomes" id="UP000028030">
    <property type="component" value="Unassembled WGS sequence"/>
</dbReference>
<dbReference type="PATRIC" id="fig|28037.97.peg.1751"/>
<proteinExistence type="predicted"/>
<keyword evidence="1" id="KW-0472">Membrane</keyword>
<dbReference type="EMBL" id="JPFW01000009">
    <property type="protein sequence ID" value="KEQ39689.1"/>
    <property type="molecule type" value="Genomic_DNA"/>
</dbReference>
<evidence type="ECO:0000313" key="3">
    <source>
        <dbReference type="Proteomes" id="UP000028030"/>
    </source>
</evidence>